<evidence type="ECO:0000313" key="10">
    <source>
        <dbReference type="EMBL" id="GAA4105150.1"/>
    </source>
</evidence>
<dbReference type="PANTHER" id="PTHR33908">
    <property type="entry name" value="MANNOSYLTRANSFERASE YKCB-RELATED"/>
    <property type="match status" value="1"/>
</dbReference>
<feature type="transmembrane region" description="Helical" evidence="8">
    <location>
        <begin position="170"/>
        <end position="201"/>
    </location>
</feature>
<evidence type="ECO:0000256" key="3">
    <source>
        <dbReference type="ARBA" id="ARBA00022676"/>
    </source>
</evidence>
<feature type="transmembrane region" description="Helical" evidence="8">
    <location>
        <begin position="16"/>
        <end position="37"/>
    </location>
</feature>
<reference evidence="11" key="1">
    <citation type="journal article" date="2019" name="Int. J. Syst. Evol. Microbiol.">
        <title>The Global Catalogue of Microorganisms (GCM) 10K type strain sequencing project: providing services to taxonomists for standard genome sequencing and annotation.</title>
        <authorList>
            <consortium name="The Broad Institute Genomics Platform"/>
            <consortium name="The Broad Institute Genome Sequencing Center for Infectious Disease"/>
            <person name="Wu L."/>
            <person name="Ma J."/>
        </authorList>
    </citation>
    <scope>NUCLEOTIDE SEQUENCE [LARGE SCALE GENOMIC DNA]</scope>
    <source>
        <strain evidence="11">JCM 17085</strain>
    </source>
</reference>
<feature type="transmembrane region" description="Helical" evidence="8">
    <location>
        <begin position="392"/>
        <end position="410"/>
    </location>
</feature>
<dbReference type="Proteomes" id="UP001500841">
    <property type="component" value="Unassembled WGS sequence"/>
</dbReference>
<feature type="transmembrane region" description="Helical" evidence="8">
    <location>
        <begin position="213"/>
        <end position="232"/>
    </location>
</feature>
<dbReference type="Pfam" id="PF13231">
    <property type="entry name" value="PMT_2"/>
    <property type="match status" value="1"/>
</dbReference>
<dbReference type="RefSeq" id="WP_345107255.1">
    <property type="nucleotide sequence ID" value="NZ_BAABCV010000016.1"/>
</dbReference>
<feature type="transmembrane region" description="Helical" evidence="8">
    <location>
        <begin position="314"/>
        <end position="330"/>
    </location>
</feature>
<evidence type="ECO:0000256" key="6">
    <source>
        <dbReference type="ARBA" id="ARBA00022989"/>
    </source>
</evidence>
<comment type="subcellular location">
    <subcellularLocation>
        <location evidence="1">Cell membrane</location>
        <topology evidence="1">Multi-pass membrane protein</topology>
    </subcellularLocation>
</comment>
<feature type="transmembrane region" description="Helical" evidence="8">
    <location>
        <begin position="278"/>
        <end position="302"/>
    </location>
</feature>
<evidence type="ECO:0000256" key="2">
    <source>
        <dbReference type="ARBA" id="ARBA00022475"/>
    </source>
</evidence>
<keyword evidence="11" id="KW-1185">Reference proteome</keyword>
<gene>
    <name evidence="10" type="ORF">GCM10022392_33560</name>
</gene>
<keyword evidence="4" id="KW-0808">Transferase</keyword>
<dbReference type="PANTHER" id="PTHR33908:SF3">
    <property type="entry name" value="UNDECAPRENYL PHOSPHATE-ALPHA-4-AMINO-4-DEOXY-L-ARABINOSE ARABINOSYL TRANSFERASE"/>
    <property type="match status" value="1"/>
</dbReference>
<keyword evidence="5 8" id="KW-0812">Transmembrane</keyword>
<evidence type="ECO:0000256" key="7">
    <source>
        <dbReference type="ARBA" id="ARBA00023136"/>
    </source>
</evidence>
<keyword evidence="3" id="KW-0328">Glycosyltransferase</keyword>
<proteinExistence type="predicted"/>
<keyword evidence="6 8" id="KW-1133">Transmembrane helix</keyword>
<sequence>MSFQIDKQNPTISTKWLYLFIGIAVIVNFSGLFVPIIGPDGTLYASIAKAMAKTNNFVDLYAYGQDWLDKPHFPFWVTALSFKLFGINTWAYKLPGILFMMMGAFYTYLFGKTLYNKQVGLWATLILLTAQHIVLSNNDVRAEPYLTGLIIASVYHLYKAHSTNSYWQLLWGCIFAACAVMTKGVFAVIPIGGAIAGHFIITRQWEEVSNRRWLVAIVLVLIFILPELYCLYQQFDMHPEKLMFGRYYVSGVRFFFWDSQFGRFFNTGPIKGHGDPTFFIHTTLWAFLPWSFLLFVAVFQFIKKGIKQVKNIEWYCISGALITTLLFSASKFQLPHYLNIVYPFFAIITAQYLYTVQLAKSIRAIRITQTAVIFLLVATIVVLNYFYEPETLTATIGICLLTLLVALLFLPQDIVKATISKVVLRTLLVSFFINVYLNTVFYSSLLRYQAGSEAAMWVNQNNPRQLQVVQLNDEYQSSFNFYITQPLITVTDDNPINYPKQPFILYAPAQRIEQLGQLGWHIKLLKSFERYWISRLKPVFLNKATRSGVLTEMQVVYIEPKPIKDFTNYAQ</sequence>
<feature type="transmembrane region" description="Helical" evidence="8">
    <location>
        <begin position="367"/>
        <end position="386"/>
    </location>
</feature>
<feature type="transmembrane region" description="Helical" evidence="8">
    <location>
        <begin position="336"/>
        <end position="355"/>
    </location>
</feature>
<evidence type="ECO:0000313" key="11">
    <source>
        <dbReference type="Proteomes" id="UP001500841"/>
    </source>
</evidence>
<keyword evidence="7 8" id="KW-0472">Membrane</keyword>
<accession>A0ABP7X5N3</accession>
<keyword evidence="2" id="KW-1003">Cell membrane</keyword>
<evidence type="ECO:0000259" key="9">
    <source>
        <dbReference type="Pfam" id="PF13231"/>
    </source>
</evidence>
<feature type="transmembrane region" description="Helical" evidence="8">
    <location>
        <begin position="422"/>
        <end position="442"/>
    </location>
</feature>
<evidence type="ECO:0000256" key="8">
    <source>
        <dbReference type="SAM" id="Phobius"/>
    </source>
</evidence>
<evidence type="ECO:0000256" key="4">
    <source>
        <dbReference type="ARBA" id="ARBA00022679"/>
    </source>
</evidence>
<dbReference type="EMBL" id="BAABCV010000016">
    <property type="protein sequence ID" value="GAA4105150.1"/>
    <property type="molecule type" value="Genomic_DNA"/>
</dbReference>
<comment type="caution">
    <text evidence="10">The sequence shown here is derived from an EMBL/GenBank/DDBJ whole genome shotgun (WGS) entry which is preliminary data.</text>
</comment>
<feature type="transmembrane region" description="Helical" evidence="8">
    <location>
        <begin position="119"/>
        <end position="136"/>
    </location>
</feature>
<protein>
    <recommendedName>
        <fullName evidence="9">Glycosyltransferase RgtA/B/C/D-like domain-containing protein</fullName>
    </recommendedName>
</protein>
<dbReference type="InterPro" id="IPR050297">
    <property type="entry name" value="LipidA_mod_glycosyltrf_83"/>
</dbReference>
<name>A0ABP7X5N3_9SPHI</name>
<dbReference type="InterPro" id="IPR038731">
    <property type="entry name" value="RgtA/B/C-like"/>
</dbReference>
<feature type="transmembrane region" description="Helical" evidence="8">
    <location>
        <begin position="90"/>
        <end position="110"/>
    </location>
</feature>
<evidence type="ECO:0000256" key="1">
    <source>
        <dbReference type="ARBA" id="ARBA00004651"/>
    </source>
</evidence>
<feature type="domain" description="Glycosyltransferase RgtA/B/C/D-like" evidence="9">
    <location>
        <begin position="69"/>
        <end position="229"/>
    </location>
</feature>
<evidence type="ECO:0000256" key="5">
    <source>
        <dbReference type="ARBA" id="ARBA00022692"/>
    </source>
</evidence>
<organism evidence="10 11">
    <name type="scientific">Mucilaginibacter panaciglaebae</name>
    <dbReference type="NCBI Taxonomy" id="502331"/>
    <lineage>
        <taxon>Bacteria</taxon>
        <taxon>Pseudomonadati</taxon>
        <taxon>Bacteroidota</taxon>
        <taxon>Sphingobacteriia</taxon>
        <taxon>Sphingobacteriales</taxon>
        <taxon>Sphingobacteriaceae</taxon>
        <taxon>Mucilaginibacter</taxon>
    </lineage>
</organism>